<evidence type="ECO:0000256" key="1">
    <source>
        <dbReference type="ARBA" id="ARBA00004382"/>
    </source>
</evidence>
<feature type="transmembrane region" description="Helical" evidence="12">
    <location>
        <begin position="12"/>
        <end position="31"/>
    </location>
</feature>
<dbReference type="Proteomes" id="UP001174839">
    <property type="component" value="Unassembled WGS sequence"/>
</dbReference>
<protein>
    <recommendedName>
        <fullName evidence="9">Periplasmic chaperone PpiD</fullName>
    </recommendedName>
    <alternativeName>
        <fullName evidence="10">Periplasmic folding chaperone</fullName>
    </alternativeName>
</protein>
<dbReference type="PROSITE" id="PS01096">
    <property type="entry name" value="PPIC_PPIASE_1"/>
    <property type="match status" value="1"/>
</dbReference>
<keyword evidence="11" id="KW-0413">Isomerase</keyword>
<keyword evidence="15" id="KW-1185">Reference proteome</keyword>
<evidence type="ECO:0000256" key="5">
    <source>
        <dbReference type="ARBA" id="ARBA00022989"/>
    </source>
</evidence>
<dbReference type="InterPro" id="IPR027304">
    <property type="entry name" value="Trigger_fact/SurA_dom_sf"/>
</dbReference>
<dbReference type="PANTHER" id="PTHR47529">
    <property type="entry name" value="PEPTIDYL-PROLYL CIS-TRANS ISOMERASE D"/>
    <property type="match status" value="1"/>
</dbReference>
<evidence type="ECO:0000256" key="12">
    <source>
        <dbReference type="SAM" id="Phobius"/>
    </source>
</evidence>
<reference evidence="14" key="1">
    <citation type="submission" date="2023-06" db="EMBL/GenBank/DDBJ databases">
        <title>Robiginitalea aurantiacus sp. nov. and Algoriphagus sediminis sp. nov., isolated from coastal sediment.</title>
        <authorList>
            <person name="Zhou Z.Y."/>
            <person name="An J."/>
            <person name="Jia Y.W."/>
            <person name="Du Z.J."/>
        </authorList>
    </citation>
    <scope>NUCLEOTIDE SEQUENCE</scope>
    <source>
        <strain evidence="14">M39</strain>
    </source>
</reference>
<keyword evidence="11" id="KW-0697">Rotamase</keyword>
<dbReference type="InterPro" id="IPR023058">
    <property type="entry name" value="PPIase_PpiC_CS"/>
</dbReference>
<evidence type="ECO:0000256" key="2">
    <source>
        <dbReference type="ARBA" id="ARBA00022475"/>
    </source>
</evidence>
<dbReference type="InterPro" id="IPR000297">
    <property type="entry name" value="PPIase_PpiC"/>
</dbReference>
<evidence type="ECO:0000259" key="13">
    <source>
        <dbReference type="PROSITE" id="PS50198"/>
    </source>
</evidence>
<dbReference type="Pfam" id="PF13616">
    <property type="entry name" value="Rotamase_3"/>
    <property type="match status" value="1"/>
</dbReference>
<evidence type="ECO:0000256" key="10">
    <source>
        <dbReference type="ARBA" id="ARBA00042775"/>
    </source>
</evidence>
<comment type="similarity">
    <text evidence="8">Belongs to the PpiD chaperone family.</text>
</comment>
<dbReference type="PANTHER" id="PTHR47529:SF1">
    <property type="entry name" value="PERIPLASMIC CHAPERONE PPID"/>
    <property type="match status" value="1"/>
</dbReference>
<evidence type="ECO:0000256" key="11">
    <source>
        <dbReference type="PROSITE-ProRule" id="PRU00278"/>
    </source>
</evidence>
<keyword evidence="3" id="KW-0997">Cell inner membrane</keyword>
<accession>A0ABT7WF29</accession>
<evidence type="ECO:0000256" key="9">
    <source>
        <dbReference type="ARBA" id="ARBA00040743"/>
    </source>
</evidence>
<keyword evidence="2" id="KW-1003">Cell membrane</keyword>
<evidence type="ECO:0000313" key="15">
    <source>
        <dbReference type="Proteomes" id="UP001174839"/>
    </source>
</evidence>
<dbReference type="RefSeq" id="WP_289724867.1">
    <property type="nucleotide sequence ID" value="NZ_JAUDUY010000003.1"/>
</dbReference>
<evidence type="ECO:0000313" key="14">
    <source>
        <dbReference type="EMBL" id="MDM9631513.1"/>
    </source>
</evidence>
<feature type="domain" description="PpiC" evidence="13">
    <location>
        <begin position="348"/>
        <end position="454"/>
    </location>
</feature>
<comment type="caution">
    <text evidence="14">The sequence shown here is derived from an EMBL/GenBank/DDBJ whole genome shotgun (WGS) entry which is preliminary data.</text>
</comment>
<gene>
    <name evidence="14" type="ORF">QU605_08525</name>
</gene>
<comment type="subcellular location">
    <subcellularLocation>
        <location evidence="1">Cell inner membrane</location>
        <topology evidence="1">Single-pass type II membrane protein</topology>
        <orientation evidence="1">Periplasmic side</orientation>
    </subcellularLocation>
</comment>
<dbReference type="InterPro" id="IPR052029">
    <property type="entry name" value="PpiD_chaperone"/>
</dbReference>
<dbReference type="InterPro" id="IPR046357">
    <property type="entry name" value="PPIase_dom_sf"/>
</dbReference>
<evidence type="ECO:0000256" key="7">
    <source>
        <dbReference type="ARBA" id="ARBA00023186"/>
    </source>
</evidence>
<evidence type="ECO:0000256" key="3">
    <source>
        <dbReference type="ARBA" id="ARBA00022519"/>
    </source>
</evidence>
<keyword evidence="6 12" id="KW-0472">Membrane</keyword>
<dbReference type="Pfam" id="PF13623">
    <property type="entry name" value="SurA_N_2"/>
    <property type="match status" value="1"/>
</dbReference>
<name>A0ABT7WF29_9FLAO</name>
<dbReference type="SUPFAM" id="SSF109998">
    <property type="entry name" value="Triger factor/SurA peptide-binding domain-like"/>
    <property type="match status" value="1"/>
</dbReference>
<proteinExistence type="inferred from homology"/>
<dbReference type="Gene3D" id="3.10.50.40">
    <property type="match status" value="1"/>
</dbReference>
<sequence>MAVLENIRKRTTVLILIIGMALFAFVISGIFTGPGLGGAKVGSSVGEVNGEAISIDNFRQKMEFASGQFGNQATSTQIVNTVWDREVRSTILNQQFESLGLDIEQDQIMELIRNNPSFTQNPQFLDENGFFDETAFRNFIADLRINAPQQYNLWLENERALIESAKEQRYFDLVRAGVGATLKEGELEYHLANDRVDIRYVRVPYSSIPDSTISISKEEISKYIKEHKDDFQQEAARDIRYVFFEERASQADEAAIEADMRELLGDRMEYLEEYDSTATIPGFRNTPDVTAFLDRYSDTKYDTLYKAAAELPAQFADTLLSLNVGEIYGPYRDGNFFRITRMMDRKPAGSVKASHILITYQGAERANPEITRTQEEAAERAEELLKEAQAEGVVFAELARDNSDGPSAPRGGDLGYFEEGIMTPKFNDFAFQSEVGTIGLVETEFGYHIVRVDDKRDLVRIANFSRAIEPSEETINALFTEATTFEMAVTDDKKGYAEKAAAQNYQVRPVNKLNAMDENLPGLGAQRRIVQWAFNETTEVGDVRRFDLNNGYAIAQLTATHVEGLMPVEDASVQVLPILRKERKAAQIRSLSEGKTIDEIATANGVSVASASALNVKSPTIAGAGREPMVVGTAVIMDAGQTSGLIDGESGVFKLEVTNKEAAPDMENYAPYALNLQNSLSGRVNTEVYNALKEQSEIVDNRSVFY</sequence>
<keyword evidence="5 12" id="KW-1133">Transmembrane helix</keyword>
<evidence type="ECO:0000256" key="6">
    <source>
        <dbReference type="ARBA" id="ARBA00023136"/>
    </source>
</evidence>
<dbReference type="SUPFAM" id="SSF54534">
    <property type="entry name" value="FKBP-like"/>
    <property type="match status" value="1"/>
</dbReference>
<keyword evidence="7" id="KW-0143">Chaperone</keyword>
<evidence type="ECO:0000256" key="8">
    <source>
        <dbReference type="ARBA" id="ARBA00038408"/>
    </source>
</evidence>
<evidence type="ECO:0000256" key="4">
    <source>
        <dbReference type="ARBA" id="ARBA00022692"/>
    </source>
</evidence>
<keyword evidence="4 12" id="KW-0812">Transmembrane</keyword>
<dbReference type="PROSITE" id="PS50198">
    <property type="entry name" value="PPIC_PPIASE_2"/>
    <property type="match status" value="1"/>
</dbReference>
<dbReference type="EMBL" id="JAUDUY010000003">
    <property type="protein sequence ID" value="MDM9631513.1"/>
    <property type="molecule type" value="Genomic_DNA"/>
</dbReference>
<organism evidence="14 15">
    <name type="scientific">Robiginitalea aurantiaca</name>
    <dbReference type="NCBI Taxonomy" id="3056915"/>
    <lineage>
        <taxon>Bacteria</taxon>
        <taxon>Pseudomonadati</taxon>
        <taxon>Bacteroidota</taxon>
        <taxon>Flavobacteriia</taxon>
        <taxon>Flavobacteriales</taxon>
        <taxon>Flavobacteriaceae</taxon>
        <taxon>Robiginitalea</taxon>
    </lineage>
</organism>